<dbReference type="OrthoDB" id="1862401at2759"/>
<keyword evidence="2" id="KW-1185">Reference proteome</keyword>
<dbReference type="Gene3D" id="3.30.559.10">
    <property type="entry name" value="Chloramphenicol acetyltransferase-like domain"/>
    <property type="match status" value="1"/>
</dbReference>
<evidence type="ECO:0000313" key="2">
    <source>
        <dbReference type="Proteomes" id="UP001146351"/>
    </source>
</evidence>
<proteinExistence type="predicted"/>
<dbReference type="EMBL" id="JAPQKO010000006">
    <property type="protein sequence ID" value="KAJ5155777.1"/>
    <property type="molecule type" value="Genomic_DNA"/>
</dbReference>
<protein>
    <submittedName>
        <fullName evidence="1">Uncharacterized protein</fullName>
    </submittedName>
</protein>
<evidence type="ECO:0000313" key="1">
    <source>
        <dbReference type="EMBL" id="KAJ5155777.1"/>
    </source>
</evidence>
<dbReference type="AlphaFoldDB" id="A0A9W9HRU1"/>
<reference evidence="1" key="1">
    <citation type="submission" date="2022-11" db="EMBL/GenBank/DDBJ databases">
        <authorList>
            <person name="Petersen C."/>
        </authorList>
    </citation>
    <scope>NUCLEOTIDE SEQUENCE</scope>
    <source>
        <strain evidence="1">IBT 21917</strain>
    </source>
</reference>
<gene>
    <name evidence="1" type="ORF">N7492_008580</name>
</gene>
<accession>A0A9W9HRU1</accession>
<organism evidence="1 2">
    <name type="scientific">Penicillium capsulatum</name>
    <dbReference type="NCBI Taxonomy" id="69766"/>
    <lineage>
        <taxon>Eukaryota</taxon>
        <taxon>Fungi</taxon>
        <taxon>Dikarya</taxon>
        <taxon>Ascomycota</taxon>
        <taxon>Pezizomycotina</taxon>
        <taxon>Eurotiomycetes</taxon>
        <taxon>Eurotiomycetidae</taxon>
        <taxon>Eurotiales</taxon>
        <taxon>Aspergillaceae</taxon>
        <taxon>Penicillium</taxon>
    </lineage>
</organism>
<dbReference type="Proteomes" id="UP001146351">
    <property type="component" value="Unassembled WGS sequence"/>
</dbReference>
<reference evidence="1" key="2">
    <citation type="journal article" date="2023" name="IMA Fungus">
        <title>Comparative genomic study of the Penicillium genus elucidates a diverse pangenome and 15 lateral gene transfer events.</title>
        <authorList>
            <person name="Petersen C."/>
            <person name="Sorensen T."/>
            <person name="Nielsen M.R."/>
            <person name="Sondergaard T.E."/>
            <person name="Sorensen J.L."/>
            <person name="Fitzpatrick D.A."/>
            <person name="Frisvad J.C."/>
            <person name="Nielsen K.L."/>
        </authorList>
    </citation>
    <scope>NUCLEOTIDE SEQUENCE</scope>
    <source>
        <strain evidence="1">IBT 21917</strain>
    </source>
</reference>
<comment type="caution">
    <text evidence="1">The sequence shown here is derived from an EMBL/GenBank/DDBJ whole genome shotgun (WGS) entry which is preliminary data.</text>
</comment>
<name>A0A9W9HRU1_9EURO</name>
<sequence>MFILIRDPWSDLFIDRRGLLEPPVFAIDGRPQIHPVTLECFLGYVAVSAPVRKMVSSPNLADLAIMIRKAVPKADDQYTDDLIAMVEKLDDVDRLAPTAFLDVPGFNCVQSSWIGFKVYDFTWGPCWEPLRRYARRRMVASAVVKWCFLFYRMVEWRCWLAWKGTA</sequence>
<dbReference type="InterPro" id="IPR023213">
    <property type="entry name" value="CAT-like_dom_sf"/>
</dbReference>